<keyword evidence="7" id="KW-0963">Cytoplasm</keyword>
<comment type="caution">
    <text evidence="9">The sequence shown here is derived from an EMBL/GenBank/DDBJ whole genome shotgun (WGS) entry which is preliminary data.</text>
</comment>
<dbReference type="PANTHER" id="PTHR42752:SF1">
    <property type="entry name" value="IMIDAZOLONEPROPIONASE-RELATED"/>
    <property type="match status" value="1"/>
</dbReference>
<evidence type="ECO:0000256" key="7">
    <source>
        <dbReference type="HAMAP-Rule" id="MF_00372"/>
    </source>
</evidence>
<feature type="binding site" evidence="7">
    <location>
        <position position="151"/>
    </location>
    <ligand>
        <name>N-formimidoyl-L-glutamate</name>
        <dbReference type="ChEBI" id="CHEBI:58928"/>
    </ligand>
</feature>
<dbReference type="InterPro" id="IPR011059">
    <property type="entry name" value="Metal-dep_hydrolase_composite"/>
</dbReference>
<feature type="binding site" evidence="7">
    <location>
        <position position="251"/>
    </location>
    <ligand>
        <name>4-imidazolone-5-propanoate</name>
        <dbReference type="ChEBI" id="CHEBI:77893"/>
    </ligand>
</feature>
<comment type="function">
    <text evidence="7">Catalyzes the hydrolytic cleavage of the carbon-nitrogen bond in imidazolone-5-propanoate to yield N-formimidoyl-L-glutamate. It is the third step in the universal histidine degradation pathway.</text>
</comment>
<gene>
    <name evidence="7" type="primary">hutI</name>
    <name evidence="9" type="ORF">FZO89_03050</name>
</gene>
<dbReference type="InterPro" id="IPR032466">
    <property type="entry name" value="Metal_Hydrolase"/>
</dbReference>
<evidence type="ECO:0000256" key="6">
    <source>
        <dbReference type="ARBA" id="ARBA00023004"/>
    </source>
</evidence>
<comment type="cofactor">
    <cofactor evidence="7">
        <name>Zn(2+)</name>
        <dbReference type="ChEBI" id="CHEBI:29105"/>
    </cofactor>
    <cofactor evidence="7">
        <name>Fe(3+)</name>
        <dbReference type="ChEBI" id="CHEBI:29034"/>
    </cofactor>
    <text evidence="7">Binds 1 zinc or iron ion per subunit.</text>
</comment>
<evidence type="ECO:0000256" key="5">
    <source>
        <dbReference type="ARBA" id="ARBA00022833"/>
    </source>
</evidence>
<evidence type="ECO:0000256" key="1">
    <source>
        <dbReference type="ARBA" id="ARBA00012864"/>
    </source>
</evidence>
<dbReference type="Gene3D" id="3.20.20.140">
    <property type="entry name" value="Metal-dependent hydrolases"/>
    <property type="match status" value="1"/>
</dbReference>
<feature type="binding site" evidence="7">
    <location>
        <position position="327"/>
    </location>
    <ligand>
        <name>N-formimidoyl-L-glutamate</name>
        <dbReference type="ChEBI" id="CHEBI:58928"/>
    </ligand>
</feature>
<dbReference type="OrthoDB" id="9776455at2"/>
<dbReference type="GO" id="GO:0019556">
    <property type="term" value="P:L-histidine catabolic process to glutamate and formamide"/>
    <property type="evidence" value="ECO:0007669"/>
    <property type="project" value="UniProtKB-UniRule"/>
</dbReference>
<keyword evidence="5 7" id="KW-0862">Zinc</keyword>
<name>A0A5D4XVF5_9GAMM</name>
<dbReference type="InterPro" id="IPR006680">
    <property type="entry name" value="Amidohydro-rel"/>
</dbReference>
<dbReference type="SUPFAM" id="SSF51338">
    <property type="entry name" value="Composite domain of metallo-dependent hydrolases"/>
    <property type="match status" value="1"/>
</dbReference>
<dbReference type="GO" id="GO:0019557">
    <property type="term" value="P:L-histidine catabolic process to glutamate and formate"/>
    <property type="evidence" value="ECO:0007669"/>
    <property type="project" value="UniProtKB-UniPathway"/>
</dbReference>
<feature type="binding site" evidence="7">
    <location>
        <position position="79"/>
    </location>
    <ligand>
        <name>Zn(2+)</name>
        <dbReference type="ChEBI" id="CHEBI:29105"/>
    </ligand>
</feature>
<feature type="binding site" evidence="7">
    <location>
        <position position="325"/>
    </location>
    <ligand>
        <name>N-formimidoyl-L-glutamate</name>
        <dbReference type="ChEBI" id="CHEBI:58928"/>
    </ligand>
</feature>
<comment type="catalytic activity">
    <reaction evidence="7">
        <text>4-imidazolone-5-propanoate + H2O = N-formimidoyl-L-glutamate</text>
        <dbReference type="Rhea" id="RHEA:23660"/>
        <dbReference type="ChEBI" id="CHEBI:15377"/>
        <dbReference type="ChEBI" id="CHEBI:58928"/>
        <dbReference type="ChEBI" id="CHEBI:77893"/>
        <dbReference type="EC" id="3.5.2.7"/>
    </reaction>
</comment>
<feature type="binding site" evidence="7">
    <location>
        <position position="151"/>
    </location>
    <ligand>
        <name>4-imidazolone-5-propanoate</name>
        <dbReference type="ChEBI" id="CHEBI:77893"/>
    </ligand>
</feature>
<dbReference type="GO" id="GO:0005737">
    <property type="term" value="C:cytoplasm"/>
    <property type="evidence" value="ECO:0007669"/>
    <property type="project" value="UniProtKB-SubCell"/>
</dbReference>
<reference evidence="9 10" key="1">
    <citation type="submission" date="2019-08" db="EMBL/GenBank/DDBJ databases">
        <title>Luteimonas viscosus sp. nov., isolated from soil of a sunflower field.</title>
        <authorList>
            <person name="Jianli Z."/>
            <person name="Ying Z."/>
        </authorList>
    </citation>
    <scope>NUCLEOTIDE SEQUENCE [LARGE SCALE GENOMIC DNA]</scope>
    <source>
        <strain evidence="9 10">XBU10</strain>
    </source>
</reference>
<dbReference type="GO" id="GO:0050480">
    <property type="term" value="F:imidazolonepropionase activity"/>
    <property type="evidence" value="ECO:0007669"/>
    <property type="project" value="UniProtKB-UniRule"/>
</dbReference>
<evidence type="ECO:0000313" key="9">
    <source>
        <dbReference type="EMBL" id="TYT27461.1"/>
    </source>
</evidence>
<dbReference type="FunFam" id="3.20.20.140:FF:000007">
    <property type="entry name" value="Imidazolonepropionase"/>
    <property type="match status" value="1"/>
</dbReference>
<dbReference type="HAMAP" id="MF_00372">
    <property type="entry name" value="HutI"/>
    <property type="match status" value="1"/>
</dbReference>
<comment type="pathway">
    <text evidence="7">Amino-acid degradation; L-histidine degradation into L-glutamate; N-formimidoyl-L-glutamate from L-histidine: step 3/3.</text>
</comment>
<proteinExistence type="inferred from homology"/>
<dbReference type="AlphaFoldDB" id="A0A5D4XVF5"/>
<dbReference type="Gene3D" id="2.30.40.10">
    <property type="entry name" value="Urease, subunit C, domain 1"/>
    <property type="match status" value="1"/>
</dbReference>
<comment type="similarity">
    <text evidence="7">Belongs to the metallo-dependent hydrolases superfamily. HutI family.</text>
</comment>
<dbReference type="GO" id="GO:0008270">
    <property type="term" value="F:zinc ion binding"/>
    <property type="evidence" value="ECO:0007669"/>
    <property type="project" value="UniProtKB-UniRule"/>
</dbReference>
<feature type="binding site" evidence="7">
    <location>
        <position position="248"/>
    </location>
    <ligand>
        <name>Fe(3+)</name>
        <dbReference type="ChEBI" id="CHEBI:29034"/>
    </ligand>
</feature>
<dbReference type="PANTHER" id="PTHR42752">
    <property type="entry name" value="IMIDAZOLONEPROPIONASE"/>
    <property type="match status" value="1"/>
</dbReference>
<keyword evidence="3 7" id="KW-0378">Hydrolase</keyword>
<dbReference type="GO" id="GO:0005506">
    <property type="term" value="F:iron ion binding"/>
    <property type="evidence" value="ECO:0007669"/>
    <property type="project" value="UniProtKB-UniRule"/>
</dbReference>
<dbReference type="UniPathway" id="UPA00379">
    <property type="reaction ID" value="UER00551"/>
</dbReference>
<feature type="binding site" evidence="7">
    <location>
        <position position="248"/>
    </location>
    <ligand>
        <name>Zn(2+)</name>
        <dbReference type="ChEBI" id="CHEBI:29105"/>
    </ligand>
</feature>
<evidence type="ECO:0000256" key="3">
    <source>
        <dbReference type="ARBA" id="ARBA00022801"/>
    </source>
</evidence>
<sequence length="411" mass="43803">MAGAEVTEAWDGLIVGASLATLEGDAGYAAIEDGALGWRGDRITFVGRRRDLADAPDRLAATVVEADGGWITPGLVDCHTHLVFAGDRAGEFEQRLQGVSYEEIARRGGGIRSTVSATRDASEDELLAQSLPRARALVGDGATTLEIKSGYGLDFDNERKMLRVARRIGQSLGVEVRTTFLGAHALPREYLGRADEYIDRVCEWLPPLHAEGLVDAVDAFAERIGFNLAQTRRVFEAARTLGLPVKLHADQLGDGDGAALVAEFGGISADHVEYTSPAGVSAMARAGTVAVLLPGAFHVLRETQLPPLAEFRAQGVPMAVATDCNPGTSPLLSLRQAMQLACTHFRLTPEEALRGATVNAARALGLDDRGALRVGLRADFVHWNIARPAELCYWLGGALARAVHAGGRRLS</sequence>
<dbReference type="InterPro" id="IPR005920">
    <property type="entry name" value="HutI"/>
</dbReference>
<accession>A0A5D4XVF5</accession>
<evidence type="ECO:0000256" key="4">
    <source>
        <dbReference type="ARBA" id="ARBA00022808"/>
    </source>
</evidence>
<evidence type="ECO:0000256" key="2">
    <source>
        <dbReference type="ARBA" id="ARBA00022723"/>
    </source>
</evidence>
<evidence type="ECO:0000259" key="8">
    <source>
        <dbReference type="Pfam" id="PF01979"/>
    </source>
</evidence>
<dbReference type="CDD" id="cd01296">
    <property type="entry name" value="Imidazolone-5PH"/>
    <property type="match status" value="1"/>
</dbReference>
<feature type="binding site" evidence="7">
    <location>
        <position position="328"/>
    </location>
    <ligand>
        <name>4-imidazolone-5-propanoate</name>
        <dbReference type="ChEBI" id="CHEBI:77893"/>
    </ligand>
</feature>
<dbReference type="SUPFAM" id="SSF51556">
    <property type="entry name" value="Metallo-dependent hydrolases"/>
    <property type="match status" value="1"/>
</dbReference>
<organism evidence="9 10">
    <name type="scientific">Luteimonas viscosa</name>
    <dbReference type="NCBI Taxonomy" id="1132694"/>
    <lineage>
        <taxon>Bacteria</taxon>
        <taxon>Pseudomonadati</taxon>
        <taxon>Pseudomonadota</taxon>
        <taxon>Gammaproteobacteria</taxon>
        <taxon>Lysobacterales</taxon>
        <taxon>Lysobacteraceae</taxon>
        <taxon>Luteimonas</taxon>
    </lineage>
</organism>
<protein>
    <recommendedName>
        <fullName evidence="1 7">Imidazolonepropionase</fullName>
        <ecNumber evidence="1 7">3.5.2.7</ecNumber>
    </recommendedName>
    <alternativeName>
        <fullName evidence="7">Imidazolone-5-propionate hydrolase</fullName>
    </alternativeName>
</protein>
<keyword evidence="2 7" id="KW-0479">Metal-binding</keyword>
<keyword evidence="4 7" id="KW-0369">Histidine metabolism</keyword>
<feature type="binding site" evidence="7">
    <location>
        <position position="88"/>
    </location>
    <ligand>
        <name>4-imidazolone-5-propanoate</name>
        <dbReference type="ChEBI" id="CHEBI:77893"/>
    </ligand>
</feature>
<feature type="binding site" evidence="7">
    <location>
        <position position="184"/>
    </location>
    <ligand>
        <name>4-imidazolone-5-propanoate</name>
        <dbReference type="ChEBI" id="CHEBI:77893"/>
    </ligand>
</feature>
<feature type="binding site" evidence="7">
    <location>
        <position position="81"/>
    </location>
    <ligand>
        <name>Zn(2+)</name>
        <dbReference type="ChEBI" id="CHEBI:29105"/>
    </ligand>
</feature>
<feature type="binding site" evidence="7">
    <location>
        <position position="79"/>
    </location>
    <ligand>
        <name>Fe(3+)</name>
        <dbReference type="ChEBI" id="CHEBI:29034"/>
    </ligand>
</feature>
<evidence type="ECO:0000313" key="10">
    <source>
        <dbReference type="Proteomes" id="UP000324973"/>
    </source>
</evidence>
<dbReference type="EC" id="3.5.2.7" evidence="1 7"/>
<dbReference type="Pfam" id="PF01979">
    <property type="entry name" value="Amidohydro_1"/>
    <property type="match status" value="1"/>
</dbReference>
<dbReference type="NCBIfam" id="TIGR01224">
    <property type="entry name" value="hutI"/>
    <property type="match status" value="1"/>
</dbReference>
<dbReference type="Proteomes" id="UP000324973">
    <property type="component" value="Unassembled WGS sequence"/>
</dbReference>
<keyword evidence="6 7" id="KW-0408">Iron</keyword>
<keyword evidence="10" id="KW-1185">Reference proteome</keyword>
<dbReference type="EMBL" id="VTFT01000001">
    <property type="protein sequence ID" value="TYT27461.1"/>
    <property type="molecule type" value="Genomic_DNA"/>
</dbReference>
<feature type="binding site" evidence="7">
    <location>
        <position position="81"/>
    </location>
    <ligand>
        <name>Fe(3+)</name>
        <dbReference type="ChEBI" id="CHEBI:29034"/>
    </ligand>
</feature>
<dbReference type="RefSeq" id="WP_149104012.1">
    <property type="nucleotide sequence ID" value="NZ_VTFT01000001.1"/>
</dbReference>
<comment type="subcellular location">
    <subcellularLocation>
        <location evidence="7">Cytoplasm</location>
    </subcellularLocation>
</comment>
<feature type="domain" description="Amidohydrolase-related" evidence="8">
    <location>
        <begin position="70"/>
        <end position="383"/>
    </location>
</feature>
<feature type="binding site" evidence="7">
    <location>
        <position position="323"/>
    </location>
    <ligand>
        <name>Zn(2+)</name>
        <dbReference type="ChEBI" id="CHEBI:29105"/>
    </ligand>
</feature>
<feature type="binding site" evidence="7">
    <location>
        <position position="323"/>
    </location>
    <ligand>
        <name>Fe(3+)</name>
        <dbReference type="ChEBI" id="CHEBI:29034"/>
    </ligand>
</feature>